<feature type="region of interest" description="Disordered" evidence="1">
    <location>
        <begin position="245"/>
        <end position="264"/>
    </location>
</feature>
<feature type="region of interest" description="Disordered" evidence="1">
    <location>
        <begin position="189"/>
        <end position="216"/>
    </location>
</feature>
<dbReference type="GO" id="GO:1901673">
    <property type="term" value="P:regulation of mitotic spindle assembly"/>
    <property type="evidence" value="ECO:0007669"/>
    <property type="project" value="TreeGrafter"/>
</dbReference>
<name>A0AAN8LG50_9TELE</name>
<feature type="region of interest" description="Disordered" evidence="1">
    <location>
        <begin position="29"/>
        <end position="48"/>
    </location>
</feature>
<evidence type="ECO:0000259" key="2">
    <source>
        <dbReference type="Pfam" id="PF25481"/>
    </source>
</evidence>
<dbReference type="Proteomes" id="UP001356427">
    <property type="component" value="Unassembled WGS sequence"/>
</dbReference>
<reference evidence="3 4" key="1">
    <citation type="submission" date="2021-04" db="EMBL/GenBank/DDBJ databases">
        <authorList>
            <person name="De Guttry C."/>
            <person name="Zahm M."/>
            <person name="Klopp C."/>
            <person name="Cabau C."/>
            <person name="Louis A."/>
            <person name="Berthelot C."/>
            <person name="Parey E."/>
            <person name="Roest Crollius H."/>
            <person name="Montfort J."/>
            <person name="Robinson-Rechavi M."/>
            <person name="Bucao C."/>
            <person name="Bouchez O."/>
            <person name="Gislard M."/>
            <person name="Lluch J."/>
            <person name="Milhes M."/>
            <person name="Lampietro C."/>
            <person name="Lopez Roques C."/>
            <person name="Donnadieu C."/>
            <person name="Braasch I."/>
            <person name="Desvignes T."/>
            <person name="Postlethwait J."/>
            <person name="Bobe J."/>
            <person name="Wedekind C."/>
            <person name="Guiguen Y."/>
        </authorList>
    </citation>
    <scope>NUCLEOTIDE SEQUENCE [LARGE SCALE GENOMIC DNA]</scope>
    <source>
        <strain evidence="3">Cs_M1</strain>
        <tissue evidence="3">Blood</tissue>
    </source>
</reference>
<gene>
    <name evidence="3" type="ORF">J4Q44_G00185700</name>
</gene>
<dbReference type="InterPro" id="IPR057577">
    <property type="entry name" value="Nucleoprot-TPR/MLP1_dom"/>
</dbReference>
<evidence type="ECO:0000313" key="3">
    <source>
        <dbReference type="EMBL" id="KAK6310515.1"/>
    </source>
</evidence>
<evidence type="ECO:0000313" key="4">
    <source>
        <dbReference type="Proteomes" id="UP001356427"/>
    </source>
</evidence>
<dbReference type="GO" id="GO:0017056">
    <property type="term" value="F:structural constituent of nuclear pore"/>
    <property type="evidence" value="ECO:0007669"/>
    <property type="project" value="TreeGrafter"/>
</dbReference>
<dbReference type="GO" id="GO:0006406">
    <property type="term" value="P:mRNA export from nucleus"/>
    <property type="evidence" value="ECO:0007669"/>
    <property type="project" value="TreeGrafter"/>
</dbReference>
<dbReference type="PANTHER" id="PTHR18898">
    <property type="entry name" value="NUCLEOPROTEIN TPR-RELATED"/>
    <property type="match status" value="1"/>
</dbReference>
<dbReference type="AlphaFoldDB" id="A0AAN8LG50"/>
<feature type="domain" description="Nucleoprotein TPR/MPL1" evidence="2">
    <location>
        <begin position="86"/>
        <end position="157"/>
    </location>
</feature>
<dbReference type="PANTHER" id="PTHR18898:SF3">
    <property type="entry name" value="NUCLEOPROTEIN TPR"/>
    <property type="match status" value="1"/>
</dbReference>
<evidence type="ECO:0000256" key="1">
    <source>
        <dbReference type="SAM" id="MobiDB-lite"/>
    </source>
</evidence>
<dbReference type="EMBL" id="JAGTTL010000016">
    <property type="protein sequence ID" value="KAK6310515.1"/>
    <property type="molecule type" value="Genomic_DNA"/>
</dbReference>
<organism evidence="3 4">
    <name type="scientific">Coregonus suidteri</name>
    <dbReference type="NCBI Taxonomy" id="861788"/>
    <lineage>
        <taxon>Eukaryota</taxon>
        <taxon>Metazoa</taxon>
        <taxon>Chordata</taxon>
        <taxon>Craniata</taxon>
        <taxon>Vertebrata</taxon>
        <taxon>Euteleostomi</taxon>
        <taxon>Actinopterygii</taxon>
        <taxon>Neopterygii</taxon>
        <taxon>Teleostei</taxon>
        <taxon>Protacanthopterygii</taxon>
        <taxon>Salmoniformes</taxon>
        <taxon>Salmonidae</taxon>
        <taxon>Coregoninae</taxon>
        <taxon>Coregonus</taxon>
    </lineage>
</organism>
<keyword evidence="4" id="KW-1185">Reference proteome</keyword>
<comment type="caution">
    <text evidence="3">The sequence shown here is derived from an EMBL/GenBank/DDBJ whole genome shotgun (WGS) entry which is preliminary data.</text>
</comment>
<feature type="region of interest" description="Disordered" evidence="1">
    <location>
        <begin position="269"/>
        <end position="299"/>
    </location>
</feature>
<feature type="compositionally biased region" description="Polar residues" evidence="1">
    <location>
        <begin position="195"/>
        <end position="208"/>
    </location>
</feature>
<proteinExistence type="predicted"/>
<accession>A0AAN8LG50</accession>
<dbReference type="Pfam" id="PF25481">
    <property type="entry name" value="Nucleoprot-TPR"/>
    <property type="match status" value="1"/>
</dbReference>
<sequence>MAAVLLQVLERTELNKLPKAAQNKLESSLLTSRMKLNPSKRSTNGSKADCEQQYFDVEKRLVESQEQFVSHTRITRLSKRRTANSHCEKLMEQEKQLQQNQNTWLNSELKTKTEELLSVSREKGKEILELKCSLEGKRDEVTRLQTQVTNLKNSSENLQKLVEDLMTKLKEAKDQQSTMEEKYRSELNAHIKHSPTCTRSVSDPSNGAASDAEYKNEELNRAVEEVRKLVKEAGNARQTIEKKLADMEGSKGKQEAELKEKIKKMEEELENANLRASDKRSMGFPRAGRSPFGRGNLSS</sequence>
<protein>
    <recommendedName>
        <fullName evidence="2">Nucleoprotein TPR/MPL1 domain-containing protein</fullName>
    </recommendedName>
</protein>
<dbReference type="GO" id="GO:0005643">
    <property type="term" value="C:nuclear pore"/>
    <property type="evidence" value="ECO:0007669"/>
    <property type="project" value="TreeGrafter"/>
</dbReference>